<feature type="transmembrane region" description="Helical" evidence="1">
    <location>
        <begin position="66"/>
        <end position="87"/>
    </location>
</feature>
<protein>
    <submittedName>
        <fullName evidence="2">Uncharacterized protein</fullName>
    </submittedName>
</protein>
<accession>A0ABR7EWJ6</accession>
<dbReference type="RefSeq" id="WP_186855961.1">
    <property type="nucleotide sequence ID" value="NZ_JACOOY010000013.1"/>
</dbReference>
<evidence type="ECO:0000313" key="3">
    <source>
        <dbReference type="Proteomes" id="UP000647235"/>
    </source>
</evidence>
<dbReference type="EMBL" id="JACOOY010000013">
    <property type="protein sequence ID" value="MBC5665653.1"/>
    <property type="molecule type" value="Genomic_DNA"/>
</dbReference>
<gene>
    <name evidence="2" type="ORF">H8S07_10300</name>
</gene>
<evidence type="ECO:0000313" key="2">
    <source>
        <dbReference type="EMBL" id="MBC5665653.1"/>
    </source>
</evidence>
<keyword evidence="1" id="KW-1133">Transmembrane helix</keyword>
<feature type="transmembrane region" description="Helical" evidence="1">
    <location>
        <begin position="99"/>
        <end position="120"/>
    </location>
</feature>
<organism evidence="2 3">
    <name type="scientific">Dorea hominis</name>
    <dbReference type="NCBI Taxonomy" id="2763040"/>
    <lineage>
        <taxon>Bacteria</taxon>
        <taxon>Bacillati</taxon>
        <taxon>Bacillota</taxon>
        <taxon>Clostridia</taxon>
        <taxon>Lachnospirales</taxon>
        <taxon>Lachnospiraceae</taxon>
        <taxon>Dorea</taxon>
    </lineage>
</organism>
<dbReference type="Proteomes" id="UP000647235">
    <property type="component" value="Unassembled WGS sequence"/>
</dbReference>
<reference evidence="2 3" key="1">
    <citation type="submission" date="2020-08" db="EMBL/GenBank/DDBJ databases">
        <title>Genome public.</title>
        <authorList>
            <person name="Liu C."/>
            <person name="Sun Q."/>
        </authorList>
    </citation>
    <scope>NUCLEOTIDE SEQUENCE [LARGE SCALE GENOMIC DNA]</scope>
    <source>
        <strain evidence="2 3">NSJ-36</strain>
    </source>
</reference>
<comment type="caution">
    <text evidence="2">The sequence shown here is derived from an EMBL/GenBank/DDBJ whole genome shotgun (WGS) entry which is preliminary data.</text>
</comment>
<keyword evidence="1" id="KW-0812">Transmembrane</keyword>
<keyword evidence="3" id="KW-1185">Reference proteome</keyword>
<proteinExistence type="predicted"/>
<feature type="transmembrane region" description="Helical" evidence="1">
    <location>
        <begin position="169"/>
        <end position="193"/>
    </location>
</feature>
<sequence length="265" mass="30291">MNDKQRSEDQKWNEWLEENCRIQVEYPDMAEMEQQKNRILQSALPEKDSLFERLKKIYYGPGLGIIFYRCTLIWVVMILLYIGVLVLSIGTRDARQTQMAVVLFAFPAMYLGFSFLSCWVDEQEAVTELINSMHYSMHYIVGLRMFYASLVSALINLGTLLVLDGQADAIFWKLSALGVSSMCLFAVFALYLYHRFSSSYGIGVLLVLWGILAVFSAWSRYAWIKILLTELPLAIHFAVAAGFFICFVVLTGKVEKENVTVVAHQ</sequence>
<name>A0ABR7EWJ6_9FIRM</name>
<feature type="transmembrane region" description="Helical" evidence="1">
    <location>
        <begin position="200"/>
        <end position="219"/>
    </location>
</feature>
<keyword evidence="1" id="KW-0472">Membrane</keyword>
<feature type="transmembrane region" description="Helical" evidence="1">
    <location>
        <begin position="141"/>
        <end position="163"/>
    </location>
</feature>
<evidence type="ECO:0000256" key="1">
    <source>
        <dbReference type="SAM" id="Phobius"/>
    </source>
</evidence>
<feature type="transmembrane region" description="Helical" evidence="1">
    <location>
        <begin position="231"/>
        <end position="250"/>
    </location>
</feature>